<evidence type="ECO:0000313" key="2">
    <source>
        <dbReference type="EMBL" id="KZT09374.1"/>
    </source>
</evidence>
<dbReference type="GeneID" id="63825379"/>
<evidence type="ECO:0000256" key="1">
    <source>
        <dbReference type="SAM" id="MobiDB-lite"/>
    </source>
</evidence>
<keyword evidence="3" id="KW-1185">Reference proteome</keyword>
<gene>
    <name evidence="2" type="ORF">LAESUDRAFT_723130</name>
</gene>
<accession>A0A165FT07</accession>
<feature type="compositionally biased region" description="Basic and acidic residues" evidence="1">
    <location>
        <begin position="79"/>
        <end position="99"/>
    </location>
</feature>
<dbReference type="EMBL" id="KV427612">
    <property type="protein sequence ID" value="KZT09374.1"/>
    <property type="molecule type" value="Genomic_DNA"/>
</dbReference>
<protein>
    <submittedName>
        <fullName evidence="2">Uncharacterized protein</fullName>
    </submittedName>
</protein>
<feature type="compositionally biased region" description="Polar residues" evidence="1">
    <location>
        <begin position="62"/>
        <end position="78"/>
    </location>
</feature>
<organism evidence="2 3">
    <name type="scientific">Laetiporus sulphureus 93-53</name>
    <dbReference type="NCBI Taxonomy" id="1314785"/>
    <lineage>
        <taxon>Eukaryota</taxon>
        <taxon>Fungi</taxon>
        <taxon>Dikarya</taxon>
        <taxon>Basidiomycota</taxon>
        <taxon>Agaricomycotina</taxon>
        <taxon>Agaricomycetes</taxon>
        <taxon>Polyporales</taxon>
        <taxon>Laetiporus</taxon>
    </lineage>
</organism>
<dbReference type="InParanoid" id="A0A165FT07"/>
<feature type="region of interest" description="Disordered" evidence="1">
    <location>
        <begin position="62"/>
        <end position="99"/>
    </location>
</feature>
<proteinExistence type="predicted"/>
<dbReference type="AlphaFoldDB" id="A0A165FT07"/>
<reference evidence="2 3" key="1">
    <citation type="journal article" date="2016" name="Mol. Biol. Evol.">
        <title>Comparative Genomics of Early-Diverging Mushroom-Forming Fungi Provides Insights into the Origins of Lignocellulose Decay Capabilities.</title>
        <authorList>
            <person name="Nagy L.G."/>
            <person name="Riley R."/>
            <person name="Tritt A."/>
            <person name="Adam C."/>
            <person name="Daum C."/>
            <person name="Floudas D."/>
            <person name="Sun H."/>
            <person name="Yadav J.S."/>
            <person name="Pangilinan J."/>
            <person name="Larsson K.H."/>
            <person name="Matsuura K."/>
            <person name="Barry K."/>
            <person name="Labutti K."/>
            <person name="Kuo R."/>
            <person name="Ohm R.A."/>
            <person name="Bhattacharya S.S."/>
            <person name="Shirouzu T."/>
            <person name="Yoshinaga Y."/>
            <person name="Martin F.M."/>
            <person name="Grigoriev I.V."/>
            <person name="Hibbett D.S."/>
        </authorList>
    </citation>
    <scope>NUCLEOTIDE SEQUENCE [LARGE SCALE GENOMIC DNA]</scope>
    <source>
        <strain evidence="2 3">93-53</strain>
    </source>
</reference>
<sequence length="99" mass="11366">MYRSWEWLTLAPEKIHACYRSTDIELARPYKASQIGKSVRIVALALMYTGCRLKPLMLSISGGQNSESDRNQLSANDEASQRQRDDENDREHTHQALRS</sequence>
<dbReference type="Proteomes" id="UP000076871">
    <property type="component" value="Unassembled WGS sequence"/>
</dbReference>
<dbReference type="RefSeq" id="XP_040767114.1">
    <property type="nucleotide sequence ID" value="XM_040908350.1"/>
</dbReference>
<evidence type="ECO:0000313" key="3">
    <source>
        <dbReference type="Proteomes" id="UP000076871"/>
    </source>
</evidence>
<name>A0A165FT07_9APHY</name>